<keyword evidence="2" id="KW-1185">Reference proteome</keyword>
<sequence>MSMRCKESDAEYVIRVHPLVQPSGSETERSIRASAQLGVIRCYGCILSEADRRPSCIADDIRRFMATAPILSSRDRLHVGRDEPIQEK</sequence>
<dbReference type="AlphaFoldDB" id="A0A4Z2FF61"/>
<name>A0A4Z2FF61_9TELE</name>
<protein>
    <submittedName>
        <fullName evidence="1">Uncharacterized protein</fullName>
    </submittedName>
</protein>
<organism evidence="1 2">
    <name type="scientific">Liparis tanakae</name>
    <name type="common">Tanaka's snailfish</name>
    <dbReference type="NCBI Taxonomy" id="230148"/>
    <lineage>
        <taxon>Eukaryota</taxon>
        <taxon>Metazoa</taxon>
        <taxon>Chordata</taxon>
        <taxon>Craniata</taxon>
        <taxon>Vertebrata</taxon>
        <taxon>Euteleostomi</taxon>
        <taxon>Actinopterygii</taxon>
        <taxon>Neopterygii</taxon>
        <taxon>Teleostei</taxon>
        <taxon>Neoteleostei</taxon>
        <taxon>Acanthomorphata</taxon>
        <taxon>Eupercaria</taxon>
        <taxon>Perciformes</taxon>
        <taxon>Cottioidei</taxon>
        <taxon>Cottales</taxon>
        <taxon>Liparidae</taxon>
        <taxon>Liparis</taxon>
    </lineage>
</organism>
<gene>
    <name evidence="1" type="ORF">EYF80_050774</name>
</gene>
<proteinExistence type="predicted"/>
<dbReference type="EMBL" id="SRLO01001313">
    <property type="protein sequence ID" value="TNN39052.1"/>
    <property type="molecule type" value="Genomic_DNA"/>
</dbReference>
<dbReference type="Proteomes" id="UP000314294">
    <property type="component" value="Unassembled WGS sequence"/>
</dbReference>
<accession>A0A4Z2FF61</accession>
<evidence type="ECO:0000313" key="2">
    <source>
        <dbReference type="Proteomes" id="UP000314294"/>
    </source>
</evidence>
<comment type="caution">
    <text evidence="1">The sequence shown here is derived from an EMBL/GenBank/DDBJ whole genome shotgun (WGS) entry which is preliminary data.</text>
</comment>
<evidence type="ECO:0000313" key="1">
    <source>
        <dbReference type="EMBL" id="TNN39052.1"/>
    </source>
</evidence>
<reference evidence="1 2" key="1">
    <citation type="submission" date="2019-03" db="EMBL/GenBank/DDBJ databases">
        <title>First draft genome of Liparis tanakae, snailfish: a comprehensive survey of snailfish specific genes.</title>
        <authorList>
            <person name="Kim W."/>
            <person name="Song I."/>
            <person name="Jeong J.-H."/>
            <person name="Kim D."/>
            <person name="Kim S."/>
            <person name="Ryu S."/>
            <person name="Song J.Y."/>
            <person name="Lee S.K."/>
        </authorList>
    </citation>
    <scope>NUCLEOTIDE SEQUENCE [LARGE SCALE GENOMIC DNA]</scope>
    <source>
        <tissue evidence="1">Muscle</tissue>
    </source>
</reference>